<name>A0A2P2J8U6_RHIMU</name>
<organism evidence="2">
    <name type="scientific">Rhizophora mucronata</name>
    <name type="common">Asiatic mangrove</name>
    <dbReference type="NCBI Taxonomy" id="61149"/>
    <lineage>
        <taxon>Eukaryota</taxon>
        <taxon>Viridiplantae</taxon>
        <taxon>Streptophyta</taxon>
        <taxon>Embryophyta</taxon>
        <taxon>Tracheophyta</taxon>
        <taxon>Spermatophyta</taxon>
        <taxon>Magnoliopsida</taxon>
        <taxon>eudicotyledons</taxon>
        <taxon>Gunneridae</taxon>
        <taxon>Pentapetalae</taxon>
        <taxon>rosids</taxon>
        <taxon>fabids</taxon>
        <taxon>Malpighiales</taxon>
        <taxon>Rhizophoraceae</taxon>
        <taxon>Rhizophora</taxon>
    </lineage>
</organism>
<protein>
    <submittedName>
        <fullName evidence="2">Uncharacterized protein</fullName>
    </submittedName>
</protein>
<proteinExistence type="predicted"/>
<accession>A0A2P2J8U6</accession>
<sequence length="43" mass="5245">MTNWLLIRLLIFIFWFFQHAGHFLYSHPAQPLGPEDLVWRMVC</sequence>
<reference evidence="2" key="1">
    <citation type="submission" date="2018-02" db="EMBL/GenBank/DDBJ databases">
        <title>Rhizophora mucronata_Transcriptome.</title>
        <authorList>
            <person name="Meera S.P."/>
            <person name="Sreeshan A."/>
            <person name="Augustine A."/>
        </authorList>
    </citation>
    <scope>NUCLEOTIDE SEQUENCE</scope>
    <source>
        <tissue evidence="2">Leaf</tissue>
    </source>
</reference>
<dbReference type="EMBL" id="GGEC01009334">
    <property type="protein sequence ID" value="MBW89817.1"/>
    <property type="molecule type" value="Transcribed_RNA"/>
</dbReference>
<keyword evidence="1" id="KW-0732">Signal</keyword>
<feature type="signal peptide" evidence="1">
    <location>
        <begin position="1"/>
        <end position="20"/>
    </location>
</feature>
<feature type="chain" id="PRO_5015145932" evidence="1">
    <location>
        <begin position="21"/>
        <end position="43"/>
    </location>
</feature>
<evidence type="ECO:0000256" key="1">
    <source>
        <dbReference type="SAM" id="SignalP"/>
    </source>
</evidence>
<evidence type="ECO:0000313" key="2">
    <source>
        <dbReference type="EMBL" id="MBW89817.1"/>
    </source>
</evidence>
<dbReference type="AlphaFoldDB" id="A0A2P2J8U6"/>